<name>A0A8J2P743_9HEXA</name>
<dbReference type="AlphaFoldDB" id="A0A8J2P743"/>
<accession>A0A8J2P743</accession>
<reference evidence="1" key="1">
    <citation type="submission" date="2021-06" db="EMBL/GenBank/DDBJ databases">
        <authorList>
            <person name="Hodson N. C."/>
            <person name="Mongue J. A."/>
            <person name="Jaron S. K."/>
        </authorList>
    </citation>
    <scope>NUCLEOTIDE SEQUENCE</scope>
</reference>
<organism evidence="1 2">
    <name type="scientific">Allacma fusca</name>
    <dbReference type="NCBI Taxonomy" id="39272"/>
    <lineage>
        <taxon>Eukaryota</taxon>
        <taxon>Metazoa</taxon>
        <taxon>Ecdysozoa</taxon>
        <taxon>Arthropoda</taxon>
        <taxon>Hexapoda</taxon>
        <taxon>Collembola</taxon>
        <taxon>Symphypleona</taxon>
        <taxon>Sminthuridae</taxon>
        <taxon>Allacma</taxon>
    </lineage>
</organism>
<gene>
    <name evidence="1" type="ORF">AFUS01_LOCUS17181</name>
</gene>
<keyword evidence="2" id="KW-1185">Reference proteome</keyword>
<dbReference type="EMBL" id="CAJVCH010162872">
    <property type="protein sequence ID" value="CAG7728402.1"/>
    <property type="molecule type" value="Genomic_DNA"/>
</dbReference>
<protein>
    <submittedName>
        <fullName evidence="1">Uncharacterized protein</fullName>
    </submittedName>
</protein>
<evidence type="ECO:0000313" key="2">
    <source>
        <dbReference type="Proteomes" id="UP000708208"/>
    </source>
</evidence>
<dbReference type="Proteomes" id="UP000708208">
    <property type="component" value="Unassembled WGS sequence"/>
</dbReference>
<evidence type="ECO:0000313" key="1">
    <source>
        <dbReference type="EMBL" id="CAG7728402.1"/>
    </source>
</evidence>
<comment type="caution">
    <text evidence="1">The sequence shown here is derived from an EMBL/GenBank/DDBJ whole genome shotgun (WGS) entry which is preliminary data.</text>
</comment>
<proteinExistence type="predicted"/>
<sequence>MEGVSRRKKQASAATSLDSILNEAKVNPTSRQSLLANLTPAQIQQLTTDLTALRTELQKTELANLRQFALKTVATTMSPEIALDLLSRLNSRFRQHAWWQRINMISINKIFEAKRG</sequence>